<dbReference type="CDD" id="cd00161">
    <property type="entry name" value="beta-trefoil_Ricin-like"/>
    <property type="match status" value="1"/>
</dbReference>
<evidence type="ECO:0000256" key="2">
    <source>
        <dbReference type="SAM" id="MobiDB-lite"/>
    </source>
</evidence>
<proteinExistence type="predicted"/>
<sequence>MAQNVVALLVFALAVAVLGQSSTGIATTYGGPEGSPPGDGNCNLMDWLPMSTNGYHVAINTVQWALGKHCGRCVQIQCVDAGCTKNTVAVAQITDHCPGCENGDLDMALPVFQATTGHTTGRWKVQWSFVDCPVQGGVKICAKVGSSQWWLAVQPTNTVNGVASMSVNGPTCPLFGGTAYYFQAQQTAPLGSTQISMTSFSGDMITANVALQPGQCTQLSQQFKTGGASPANPQPQPQPQPQPAPQPAPASVPVAPLSIASRLQLPLTLTTSSSKGILEYYSGIYMGDNTYSANFVWTYNAGTQQLQSRSAPNQCLDAYRGGDGNMYLHTWTCDESNSNQKWIVSGSSVKHATHNNLCMDANPSAANNAVQVWPCVLGNSNQMIAVASVMLHVGISMRSQNVVFAANQDSSVSFRPPSPSFNALASDQGALWTFDHVQNTIKSELTGLCLDAYRGSNGAPVHTYSCSLSNGNQQWQYDPSSKAIKHMIHKGFCLDMDLGSKKAQLWQCSGGASQQFGYEK</sequence>
<dbReference type="OrthoDB" id="406505at2759"/>
<dbReference type="STRING" id="695850.A0A067BQM4"/>
<dbReference type="EMBL" id="KK583303">
    <property type="protein sequence ID" value="KDO20784.1"/>
    <property type="molecule type" value="Genomic_DNA"/>
</dbReference>
<evidence type="ECO:0000313" key="6">
    <source>
        <dbReference type="Proteomes" id="UP000030745"/>
    </source>
</evidence>
<accession>A0A067BQM4</accession>
<feature type="region of interest" description="Disordered" evidence="2">
    <location>
        <begin position="222"/>
        <end position="252"/>
    </location>
</feature>
<dbReference type="Gene3D" id="2.40.40.10">
    <property type="entry name" value="RlpA-like domain"/>
    <property type="match status" value="1"/>
</dbReference>
<dbReference type="InterPro" id="IPR036749">
    <property type="entry name" value="Expansin_CBD_sf"/>
</dbReference>
<dbReference type="GeneID" id="24135407"/>
<feature type="compositionally biased region" description="Pro residues" evidence="2">
    <location>
        <begin position="232"/>
        <end position="250"/>
    </location>
</feature>
<dbReference type="InterPro" id="IPR007112">
    <property type="entry name" value="Expansin/allergen_DPBB_dom"/>
</dbReference>
<gene>
    <name evidence="5" type="ORF">SPRG_13536</name>
</gene>
<evidence type="ECO:0000256" key="1">
    <source>
        <dbReference type="ARBA" id="ARBA00022729"/>
    </source>
</evidence>
<dbReference type="PROSITE" id="PS50842">
    <property type="entry name" value="EXPANSIN_EG45"/>
    <property type="match status" value="1"/>
</dbReference>
<feature type="signal peptide" evidence="3">
    <location>
        <begin position="1"/>
        <end position="19"/>
    </location>
</feature>
<dbReference type="KEGG" id="spar:SPRG_13536"/>
<keyword evidence="6" id="KW-1185">Reference proteome</keyword>
<dbReference type="Gene3D" id="2.60.40.760">
    <property type="entry name" value="Expansin, cellulose-binding-like domain"/>
    <property type="match status" value="1"/>
</dbReference>
<reference evidence="5 6" key="1">
    <citation type="journal article" date="2013" name="PLoS Genet.">
        <title>Distinctive expansion of potential virulence genes in the genome of the oomycete fish pathogen Saprolegnia parasitica.</title>
        <authorList>
            <person name="Jiang R.H."/>
            <person name="de Bruijn I."/>
            <person name="Haas B.J."/>
            <person name="Belmonte R."/>
            <person name="Lobach L."/>
            <person name="Christie J."/>
            <person name="van den Ackerveken G."/>
            <person name="Bottin A."/>
            <person name="Bulone V."/>
            <person name="Diaz-Moreno S.M."/>
            <person name="Dumas B."/>
            <person name="Fan L."/>
            <person name="Gaulin E."/>
            <person name="Govers F."/>
            <person name="Grenville-Briggs L.J."/>
            <person name="Horner N.R."/>
            <person name="Levin J.Z."/>
            <person name="Mammella M."/>
            <person name="Meijer H.J."/>
            <person name="Morris P."/>
            <person name="Nusbaum C."/>
            <person name="Oome S."/>
            <person name="Phillips A.J."/>
            <person name="van Rooyen D."/>
            <person name="Rzeszutek E."/>
            <person name="Saraiva M."/>
            <person name="Secombes C.J."/>
            <person name="Seidl M.F."/>
            <person name="Snel B."/>
            <person name="Stassen J.H."/>
            <person name="Sykes S."/>
            <person name="Tripathy S."/>
            <person name="van den Berg H."/>
            <person name="Vega-Arreguin J.C."/>
            <person name="Wawra S."/>
            <person name="Young S.K."/>
            <person name="Zeng Q."/>
            <person name="Dieguez-Uribeondo J."/>
            <person name="Russ C."/>
            <person name="Tyler B.M."/>
            <person name="van West P."/>
        </authorList>
    </citation>
    <scope>NUCLEOTIDE SEQUENCE [LARGE SCALE GENOMIC DNA]</scope>
    <source>
        <strain evidence="5 6">CBS 223.65</strain>
    </source>
</reference>
<evidence type="ECO:0000256" key="3">
    <source>
        <dbReference type="SAM" id="SignalP"/>
    </source>
</evidence>
<protein>
    <recommendedName>
        <fullName evidence="4">Expansin-like EG45 domain-containing protein</fullName>
    </recommendedName>
</protein>
<dbReference type="PROSITE" id="PS50231">
    <property type="entry name" value="RICIN_B_LECTIN"/>
    <property type="match status" value="1"/>
</dbReference>
<dbReference type="CDD" id="cd22271">
    <property type="entry name" value="DPBB_EXP_N-like"/>
    <property type="match status" value="1"/>
</dbReference>
<dbReference type="Gene3D" id="2.80.10.50">
    <property type="match status" value="2"/>
</dbReference>
<dbReference type="Pfam" id="PF00652">
    <property type="entry name" value="Ricin_B_lectin"/>
    <property type="match status" value="2"/>
</dbReference>
<dbReference type="VEuPathDB" id="FungiDB:SPRG_13536"/>
<dbReference type="InterPro" id="IPR000772">
    <property type="entry name" value="Ricin_B_lectin"/>
</dbReference>
<dbReference type="InterPro" id="IPR036908">
    <property type="entry name" value="RlpA-like_sf"/>
</dbReference>
<dbReference type="SUPFAM" id="SSF50685">
    <property type="entry name" value="Barwin-like endoglucanases"/>
    <property type="match status" value="1"/>
</dbReference>
<dbReference type="InterPro" id="IPR051477">
    <property type="entry name" value="Expansin_CellWall"/>
</dbReference>
<dbReference type="SUPFAM" id="SSF50370">
    <property type="entry name" value="Ricin B-like lectins"/>
    <property type="match status" value="2"/>
</dbReference>
<dbReference type="AlphaFoldDB" id="A0A067BQM4"/>
<feature type="chain" id="PRO_5001636999" description="Expansin-like EG45 domain-containing protein" evidence="3">
    <location>
        <begin position="20"/>
        <end position="520"/>
    </location>
</feature>
<dbReference type="SMART" id="SM00458">
    <property type="entry name" value="RICIN"/>
    <property type="match status" value="2"/>
</dbReference>
<dbReference type="Proteomes" id="UP000030745">
    <property type="component" value="Unassembled WGS sequence"/>
</dbReference>
<organism evidence="5 6">
    <name type="scientific">Saprolegnia parasitica (strain CBS 223.65)</name>
    <dbReference type="NCBI Taxonomy" id="695850"/>
    <lineage>
        <taxon>Eukaryota</taxon>
        <taxon>Sar</taxon>
        <taxon>Stramenopiles</taxon>
        <taxon>Oomycota</taxon>
        <taxon>Saprolegniomycetes</taxon>
        <taxon>Saprolegniales</taxon>
        <taxon>Saprolegniaceae</taxon>
        <taxon>Saprolegnia</taxon>
    </lineage>
</organism>
<evidence type="ECO:0000259" key="4">
    <source>
        <dbReference type="PROSITE" id="PS50842"/>
    </source>
</evidence>
<dbReference type="InterPro" id="IPR035992">
    <property type="entry name" value="Ricin_B-like_lectins"/>
</dbReference>
<dbReference type="OMA" id="NQKWIVS"/>
<dbReference type="PANTHER" id="PTHR31836:SF21">
    <property type="entry name" value="EXPANSIN-LIKE PROTEIN 7"/>
    <property type="match status" value="1"/>
</dbReference>
<keyword evidence="1 3" id="KW-0732">Signal</keyword>
<evidence type="ECO:0000313" key="5">
    <source>
        <dbReference type="EMBL" id="KDO20784.1"/>
    </source>
</evidence>
<feature type="domain" description="Expansin-like EG45" evidence="4">
    <location>
        <begin position="39"/>
        <end position="137"/>
    </location>
</feature>
<dbReference type="RefSeq" id="XP_012208522.1">
    <property type="nucleotide sequence ID" value="XM_012353132.1"/>
</dbReference>
<name>A0A067BQM4_SAPPC</name>
<dbReference type="PANTHER" id="PTHR31836">
    <property type="match status" value="1"/>
</dbReference>